<dbReference type="InterPro" id="IPR051012">
    <property type="entry name" value="CellSynth/LPSAsmb/PSIAsmb"/>
</dbReference>
<keyword evidence="4" id="KW-0997">Cell inner membrane</keyword>
<feature type="domain" description="LapB rubredoxin metal binding" evidence="6">
    <location>
        <begin position="354"/>
        <end position="378"/>
    </location>
</feature>
<dbReference type="Gene3D" id="1.25.40.10">
    <property type="entry name" value="Tetratricopeptide repeat domain"/>
    <property type="match status" value="2"/>
</dbReference>
<sequence length="391" mass="44690">MEFETWWLLGIPIFFGLGWIAARVDIKHLVSESRSLPRGYFKGLNFLLNEQPDKAIDAFIEIVKLDPETIDLHFALGNLFRRRGEIERAIRVHQNLLARPDLPLDTRVQSQYELGQDYLKAGLLDRAEETFNQLVDTQFSGQARRALLEIYQREKEWPRAIEAAKALQEAGAGARQREIAQFYCELAQDELVHTHPDAALALLEQALAADRKNVRATMLIGDAHLAKGEVEQALLAWRRVEQQSVPHVALVAQRLMDGYRAVGRQQEGVNLLKNYLNEASSIELLDVVFKAVLELDGVDAAKQLIVDELKRTPTLLGLDKLLEARMMDAPPEIWEELSMVKNLVHGYTQKLSRYQCSHCGFKARQFYWQCPGCSQWESYPPRRTEELNVMS</sequence>
<feature type="binding site" evidence="4">
    <location>
        <position position="370"/>
    </location>
    <ligand>
        <name>Fe cation</name>
        <dbReference type="ChEBI" id="CHEBI:24875"/>
    </ligand>
</feature>
<evidence type="ECO:0000256" key="5">
    <source>
        <dbReference type="SAM" id="Phobius"/>
    </source>
</evidence>
<dbReference type="InterPro" id="IPR019734">
    <property type="entry name" value="TPR_rpt"/>
</dbReference>
<evidence type="ECO:0000256" key="1">
    <source>
        <dbReference type="ARBA" id="ARBA00022723"/>
    </source>
</evidence>
<evidence type="ECO:0000256" key="2">
    <source>
        <dbReference type="ARBA" id="ARBA00022737"/>
    </source>
</evidence>
<keyword evidence="3 4" id="KW-0802">TPR repeat</keyword>
<dbReference type="SMART" id="SM00028">
    <property type="entry name" value="TPR"/>
    <property type="match status" value="5"/>
</dbReference>
<evidence type="ECO:0000313" key="8">
    <source>
        <dbReference type="Proteomes" id="UP000198284"/>
    </source>
</evidence>
<dbReference type="Pfam" id="PF13432">
    <property type="entry name" value="TPR_16"/>
    <property type="match status" value="3"/>
</dbReference>
<evidence type="ECO:0000256" key="3">
    <source>
        <dbReference type="ARBA" id="ARBA00022803"/>
    </source>
</evidence>
<protein>
    <recommendedName>
        <fullName evidence="4">Lipopolysaccharide assembly protein B</fullName>
    </recommendedName>
</protein>
<dbReference type="RefSeq" id="WP_089398278.1">
    <property type="nucleotide sequence ID" value="NZ_FZOT01000002.1"/>
</dbReference>
<keyword evidence="4" id="KW-0408">Iron</keyword>
<dbReference type="NCBIfam" id="NF008755">
    <property type="entry name" value="PRK11788.1-3"/>
    <property type="match status" value="1"/>
</dbReference>
<dbReference type="GO" id="GO:0009898">
    <property type="term" value="C:cytoplasmic side of plasma membrane"/>
    <property type="evidence" value="ECO:0007669"/>
    <property type="project" value="UniProtKB-UniRule"/>
</dbReference>
<dbReference type="EMBL" id="FZOT01000002">
    <property type="protein sequence ID" value="SNS37588.1"/>
    <property type="molecule type" value="Genomic_DNA"/>
</dbReference>
<dbReference type="InterPro" id="IPR041166">
    <property type="entry name" value="Rubredoxin_2"/>
</dbReference>
<dbReference type="AlphaFoldDB" id="A0A239DZY4"/>
<keyword evidence="4 5" id="KW-1133">Transmembrane helix</keyword>
<dbReference type="NCBIfam" id="NF008757">
    <property type="entry name" value="PRK11788.1-5"/>
    <property type="match status" value="1"/>
</dbReference>
<dbReference type="Proteomes" id="UP000198284">
    <property type="component" value="Unassembled WGS sequence"/>
</dbReference>
<dbReference type="GO" id="GO:0046890">
    <property type="term" value="P:regulation of lipid biosynthetic process"/>
    <property type="evidence" value="ECO:0007669"/>
    <property type="project" value="UniProtKB-UniRule"/>
</dbReference>
<feature type="binding site" evidence="4">
    <location>
        <position position="359"/>
    </location>
    <ligand>
        <name>Fe cation</name>
        <dbReference type="ChEBI" id="CHEBI:24875"/>
    </ligand>
</feature>
<dbReference type="OrthoDB" id="507476at2"/>
<feature type="topological domain" description="Cytoplasmic" evidence="4">
    <location>
        <begin position="23"/>
        <end position="391"/>
    </location>
</feature>
<evidence type="ECO:0000256" key="4">
    <source>
        <dbReference type="HAMAP-Rule" id="MF_00994"/>
    </source>
</evidence>
<comment type="function">
    <text evidence="4">Modulates cellular lipopolysaccharide (LPS) levels by regulating LpxC, which is involved in lipid A biosynthesis. May act by modulating the proteolytic activity of FtsH towards LpxC. May also coordinate assembly of proteins involved in LPS synthesis at the plasma membrane.</text>
</comment>
<feature type="binding site" evidence="4">
    <location>
        <position position="356"/>
    </location>
    <ligand>
        <name>Fe cation</name>
        <dbReference type="ChEBI" id="CHEBI:24875"/>
    </ligand>
</feature>
<dbReference type="GO" id="GO:0008653">
    <property type="term" value="P:lipopolysaccharide metabolic process"/>
    <property type="evidence" value="ECO:0007669"/>
    <property type="project" value="InterPro"/>
</dbReference>
<dbReference type="InterPro" id="IPR011990">
    <property type="entry name" value="TPR-like_helical_dom_sf"/>
</dbReference>
<proteinExistence type="inferred from homology"/>
<organism evidence="7 8">
    <name type="scientific">Noviherbaspirillum humi</name>
    <dbReference type="NCBI Taxonomy" id="1688639"/>
    <lineage>
        <taxon>Bacteria</taxon>
        <taxon>Pseudomonadati</taxon>
        <taxon>Pseudomonadota</taxon>
        <taxon>Betaproteobacteria</taxon>
        <taxon>Burkholderiales</taxon>
        <taxon>Oxalobacteraceae</taxon>
        <taxon>Noviherbaspirillum</taxon>
    </lineage>
</organism>
<comment type="similarity">
    <text evidence="4">Belongs to the LapB family.</text>
</comment>
<keyword evidence="2 4" id="KW-0677">Repeat</keyword>
<name>A0A239DZY4_9BURK</name>
<reference evidence="7 8" key="1">
    <citation type="submission" date="2017-06" db="EMBL/GenBank/DDBJ databases">
        <authorList>
            <person name="Kim H.J."/>
            <person name="Triplett B.A."/>
        </authorList>
    </citation>
    <scope>NUCLEOTIDE SEQUENCE [LARGE SCALE GENOMIC DNA]</scope>
    <source>
        <strain evidence="7 8">U15</strain>
    </source>
</reference>
<evidence type="ECO:0000259" key="6">
    <source>
        <dbReference type="Pfam" id="PF18073"/>
    </source>
</evidence>
<keyword evidence="8" id="KW-1185">Reference proteome</keyword>
<comment type="subcellular location">
    <subcellularLocation>
        <location evidence="4">Cell inner membrane</location>
        <topology evidence="4">Single-pass membrane protein</topology>
        <orientation evidence="4">Cytoplasmic side</orientation>
    </subcellularLocation>
</comment>
<gene>
    <name evidence="4" type="primary">lapB</name>
    <name evidence="7" type="ORF">SAMN06265795_102440</name>
</gene>
<dbReference type="PANTHER" id="PTHR45586">
    <property type="entry name" value="TPR REPEAT-CONTAINING PROTEIN PA4667"/>
    <property type="match status" value="1"/>
</dbReference>
<keyword evidence="4" id="KW-1003">Cell membrane</keyword>
<dbReference type="PANTHER" id="PTHR45586:SF1">
    <property type="entry name" value="LIPOPOLYSACCHARIDE ASSEMBLY PROTEIN B"/>
    <property type="match status" value="1"/>
</dbReference>
<feature type="transmembrane region" description="Helical" evidence="5">
    <location>
        <begin position="6"/>
        <end position="26"/>
    </location>
</feature>
<keyword evidence="4 5" id="KW-0472">Membrane</keyword>
<dbReference type="SUPFAM" id="SSF81901">
    <property type="entry name" value="HCP-like"/>
    <property type="match status" value="1"/>
</dbReference>
<evidence type="ECO:0000313" key="7">
    <source>
        <dbReference type="EMBL" id="SNS37588.1"/>
    </source>
</evidence>
<feature type="binding site" evidence="4">
    <location>
        <position position="373"/>
    </location>
    <ligand>
        <name>Fe cation</name>
        <dbReference type="ChEBI" id="CHEBI:24875"/>
    </ligand>
</feature>
<keyword evidence="4 5" id="KW-0812">Transmembrane</keyword>
<dbReference type="Pfam" id="PF18073">
    <property type="entry name" value="Zn_ribbon_LapB"/>
    <property type="match status" value="1"/>
</dbReference>
<dbReference type="GO" id="GO:0005506">
    <property type="term" value="F:iron ion binding"/>
    <property type="evidence" value="ECO:0007669"/>
    <property type="project" value="UniProtKB-UniRule"/>
</dbReference>
<dbReference type="HAMAP" id="MF_00994">
    <property type="entry name" value="LPS_assembly_LapB"/>
    <property type="match status" value="1"/>
</dbReference>
<dbReference type="InterPro" id="IPR030865">
    <property type="entry name" value="LapB"/>
</dbReference>
<accession>A0A239DZY4</accession>
<keyword evidence="1 4" id="KW-0479">Metal-binding</keyword>